<dbReference type="AlphaFoldDB" id="A0A023G3J8"/>
<dbReference type="EMBL" id="GBBM01007014">
    <property type="protein sequence ID" value="JAC28404.1"/>
    <property type="molecule type" value="mRNA"/>
</dbReference>
<protein>
    <submittedName>
        <fullName evidence="1">Uncharacterized protein</fullName>
    </submittedName>
</protein>
<organism evidence="1">
    <name type="scientific">Amblyomma triste</name>
    <name type="common">Neotropical tick</name>
    <dbReference type="NCBI Taxonomy" id="251400"/>
    <lineage>
        <taxon>Eukaryota</taxon>
        <taxon>Metazoa</taxon>
        <taxon>Ecdysozoa</taxon>
        <taxon>Arthropoda</taxon>
        <taxon>Chelicerata</taxon>
        <taxon>Arachnida</taxon>
        <taxon>Acari</taxon>
        <taxon>Parasitiformes</taxon>
        <taxon>Ixodida</taxon>
        <taxon>Ixodoidea</taxon>
        <taxon>Ixodidae</taxon>
        <taxon>Amblyomminae</taxon>
        <taxon>Amblyomma</taxon>
    </lineage>
</organism>
<reference evidence="1" key="1">
    <citation type="submission" date="2014-03" db="EMBL/GenBank/DDBJ databases">
        <title>The sialotranscriptome of Amblyomma triste, Amblyomma parvum and Amblyomma cajennense ticks, uncovered by 454-based RNA-seq.</title>
        <authorList>
            <person name="Garcia G.R."/>
            <person name="Gardinassi L.G."/>
            <person name="Ribeiro J.M."/>
            <person name="Anatriello E."/>
            <person name="Ferreira B.R."/>
            <person name="Moreira H.N."/>
            <person name="Mafra C."/>
            <person name="Olegario M.M."/>
            <person name="Szabo P.J."/>
            <person name="Miranda-Santos I.K."/>
            <person name="Maruyama S.R."/>
        </authorList>
    </citation>
    <scope>NUCLEOTIDE SEQUENCE</scope>
    <source>
        <strain evidence="1">Mato Grasso do Sul</strain>
        <tissue evidence="1">Salivary glands</tissue>
    </source>
</reference>
<accession>A0A023G3J8</accession>
<proteinExistence type="evidence at transcript level"/>
<evidence type="ECO:0000313" key="1">
    <source>
        <dbReference type="EMBL" id="JAC28404.1"/>
    </source>
</evidence>
<name>A0A023G3J8_AMBTT</name>
<sequence length="141" mass="14787">MLDIMFQGPVVATVHKQSGDLHYVELTSKKGGQSLNQQLVAKGLAVDLKAAASSTAASTTASAAVTPGTMSDQQPERLSTVLELVKVGDKLPMQVTMSAKGVVWCLCLMQELAGPLIKAEKALLIEGTKLGGENRAHEAET</sequence>